<dbReference type="InterPro" id="IPR003591">
    <property type="entry name" value="Leu-rich_rpt_typical-subtyp"/>
</dbReference>
<dbReference type="InterPro" id="IPR001611">
    <property type="entry name" value="Leu-rich_rpt"/>
</dbReference>
<gene>
    <name evidence="5" type="ORF">BCR32DRAFT_284052</name>
</gene>
<dbReference type="PANTHER" id="PTHR48051">
    <property type="match status" value="1"/>
</dbReference>
<comment type="caution">
    <text evidence="5">The sequence shown here is derived from an EMBL/GenBank/DDBJ whole genome shotgun (WGS) entry which is preliminary data.</text>
</comment>
<dbReference type="EMBL" id="MCFG01000292">
    <property type="protein sequence ID" value="ORX76556.1"/>
    <property type="molecule type" value="Genomic_DNA"/>
</dbReference>
<proteinExistence type="predicted"/>
<dbReference type="Gene3D" id="3.80.10.10">
    <property type="entry name" value="Ribonuclease Inhibitor"/>
    <property type="match status" value="3"/>
</dbReference>
<accession>A0A1Y1WTI8</accession>
<evidence type="ECO:0000256" key="1">
    <source>
        <dbReference type="ARBA" id="ARBA00022614"/>
    </source>
</evidence>
<evidence type="ECO:0000256" key="2">
    <source>
        <dbReference type="ARBA" id="ARBA00022737"/>
    </source>
</evidence>
<dbReference type="InterPro" id="IPR032675">
    <property type="entry name" value="LRR_dom_sf"/>
</dbReference>
<feature type="domain" description="Disease resistance R13L4/SHOC-2-like LRR" evidence="4">
    <location>
        <begin position="305"/>
        <end position="386"/>
    </location>
</feature>
<feature type="signal peptide" evidence="3">
    <location>
        <begin position="1"/>
        <end position="23"/>
    </location>
</feature>
<dbReference type="AlphaFoldDB" id="A0A1Y1WTI8"/>
<dbReference type="SMART" id="SM00364">
    <property type="entry name" value="LRR_BAC"/>
    <property type="match status" value="5"/>
</dbReference>
<evidence type="ECO:0000259" key="4">
    <source>
        <dbReference type="Pfam" id="PF23598"/>
    </source>
</evidence>
<dbReference type="SMART" id="SM00369">
    <property type="entry name" value="LRR_TYP"/>
    <property type="match status" value="6"/>
</dbReference>
<name>A0A1Y1WTI8_9FUNG</name>
<dbReference type="InterPro" id="IPR050216">
    <property type="entry name" value="LRR_domain-containing"/>
</dbReference>
<dbReference type="Pfam" id="PF13855">
    <property type="entry name" value="LRR_8"/>
    <property type="match status" value="1"/>
</dbReference>
<dbReference type="SMART" id="SM00365">
    <property type="entry name" value="LRR_SD22"/>
    <property type="match status" value="4"/>
</dbReference>
<reference evidence="5 6" key="1">
    <citation type="submission" date="2016-08" db="EMBL/GenBank/DDBJ databases">
        <title>A Parts List for Fungal Cellulosomes Revealed by Comparative Genomics.</title>
        <authorList>
            <consortium name="DOE Joint Genome Institute"/>
            <person name="Haitjema C.H."/>
            <person name="Gilmore S.P."/>
            <person name="Henske J.K."/>
            <person name="Solomon K.V."/>
            <person name="De Groot R."/>
            <person name="Kuo A."/>
            <person name="Mondo S.J."/>
            <person name="Salamov A.A."/>
            <person name="Labutti K."/>
            <person name="Zhao Z."/>
            <person name="Chiniquy J."/>
            <person name="Barry K."/>
            <person name="Brewer H.M."/>
            <person name="Purvine S.O."/>
            <person name="Wright A.T."/>
            <person name="Boxma B."/>
            <person name="Van Alen T."/>
            <person name="Hackstein J.H."/>
            <person name="Baker S.E."/>
            <person name="Grigoriev I.V."/>
            <person name="O'Malley M.A."/>
        </authorList>
    </citation>
    <scope>NUCLEOTIDE SEQUENCE [LARGE SCALE GENOMIC DNA]</scope>
    <source>
        <strain evidence="5 6">S4</strain>
    </source>
</reference>
<evidence type="ECO:0000256" key="3">
    <source>
        <dbReference type="SAM" id="SignalP"/>
    </source>
</evidence>
<evidence type="ECO:0000313" key="5">
    <source>
        <dbReference type="EMBL" id="ORX76556.1"/>
    </source>
</evidence>
<dbReference type="InterPro" id="IPR055414">
    <property type="entry name" value="LRR_R13L4/SHOC2-like"/>
</dbReference>
<organism evidence="5 6">
    <name type="scientific">Anaeromyces robustus</name>
    <dbReference type="NCBI Taxonomy" id="1754192"/>
    <lineage>
        <taxon>Eukaryota</taxon>
        <taxon>Fungi</taxon>
        <taxon>Fungi incertae sedis</taxon>
        <taxon>Chytridiomycota</taxon>
        <taxon>Chytridiomycota incertae sedis</taxon>
        <taxon>Neocallimastigomycetes</taxon>
        <taxon>Neocallimastigales</taxon>
        <taxon>Neocallimastigaceae</taxon>
        <taxon>Anaeromyces</taxon>
    </lineage>
</organism>
<keyword evidence="6" id="KW-1185">Reference proteome</keyword>
<dbReference type="FunFam" id="3.80.10.10:FF:000041">
    <property type="entry name" value="LRR receptor-like serine/threonine-protein kinase ERECTA"/>
    <property type="match status" value="1"/>
</dbReference>
<protein>
    <submittedName>
        <fullName evidence="5">L domain-like protein</fullName>
    </submittedName>
</protein>
<dbReference type="Pfam" id="PF23598">
    <property type="entry name" value="LRR_14"/>
    <property type="match status" value="1"/>
</dbReference>
<dbReference type="OrthoDB" id="676979at2759"/>
<dbReference type="PROSITE" id="PS51450">
    <property type="entry name" value="LRR"/>
    <property type="match status" value="5"/>
</dbReference>
<keyword evidence="1" id="KW-0433">Leucine-rich repeat</keyword>
<reference evidence="5 6" key="2">
    <citation type="submission" date="2016-08" db="EMBL/GenBank/DDBJ databases">
        <title>Pervasive Adenine N6-methylation of Active Genes in Fungi.</title>
        <authorList>
            <consortium name="DOE Joint Genome Institute"/>
            <person name="Mondo S.J."/>
            <person name="Dannebaum R.O."/>
            <person name="Kuo R.C."/>
            <person name="Labutti K."/>
            <person name="Haridas S."/>
            <person name="Kuo A."/>
            <person name="Salamov A."/>
            <person name="Ahrendt S.R."/>
            <person name="Lipzen A."/>
            <person name="Sullivan W."/>
            <person name="Andreopoulos W.B."/>
            <person name="Clum A."/>
            <person name="Lindquist E."/>
            <person name="Daum C."/>
            <person name="Ramamoorthy G.K."/>
            <person name="Gryganskyi A."/>
            <person name="Culley D."/>
            <person name="Magnuson J.K."/>
            <person name="James T.Y."/>
            <person name="O'Malley M.A."/>
            <person name="Stajich J.E."/>
            <person name="Spatafora J.W."/>
            <person name="Visel A."/>
            <person name="Grigoriev I.V."/>
        </authorList>
    </citation>
    <scope>NUCLEOTIDE SEQUENCE [LARGE SCALE GENOMIC DNA]</scope>
    <source>
        <strain evidence="5 6">S4</strain>
    </source>
</reference>
<keyword evidence="3" id="KW-0732">Signal</keyword>
<feature type="chain" id="PRO_5010993241" evidence="3">
    <location>
        <begin position="24"/>
        <end position="394"/>
    </location>
</feature>
<dbReference type="STRING" id="1754192.A0A1Y1WTI8"/>
<dbReference type="PANTHER" id="PTHR48051:SF1">
    <property type="entry name" value="RAS SUPPRESSOR PROTEIN 1"/>
    <property type="match status" value="1"/>
</dbReference>
<keyword evidence="2" id="KW-0677">Repeat</keyword>
<sequence length="394" mass="45016">MNFKFLFQGISLWILNVLLLTRAESINECEELKNNWSNNVYLTNLEKLIDCEINQELIDKLATCSEINYIQLIQVPLNEELNFKPFRNLNKLTSLSIDYQIMRKYKPLRVRNNVIKYFPNLKILTLLDVIIGKSALDEIGTLKNLHSLDISKTTFDEDSTLHSFKSLSNLTYLTIESYQKSLKRISTSINYLTNLDTLVIRANGADLAFMTHRTLKNLKNLNTLDVTNDIGLNLDKIGDLTNLEYLYLTCKNITSIPDSIGNLKKLKEIDLFGNPISVIPDTIGNLENLVNLYLGDNRIETLPDSIGNLKNLKYLYLARNQITEIPSSIGNMTCLERLTLSNNKLQSIPDSIGNLKNLKYLYLDHNNITTIPDSIKNSTTIKELYLSDNPINKE</sequence>
<evidence type="ECO:0000313" key="6">
    <source>
        <dbReference type="Proteomes" id="UP000193944"/>
    </source>
</evidence>
<dbReference type="SUPFAM" id="SSF52058">
    <property type="entry name" value="L domain-like"/>
    <property type="match status" value="1"/>
</dbReference>
<dbReference type="GO" id="GO:0005737">
    <property type="term" value="C:cytoplasm"/>
    <property type="evidence" value="ECO:0007669"/>
    <property type="project" value="TreeGrafter"/>
</dbReference>
<dbReference type="Proteomes" id="UP000193944">
    <property type="component" value="Unassembled WGS sequence"/>
</dbReference>